<comment type="similarity">
    <text evidence="1">Belongs to the thiolase-like superfamily. Beta-ketoacyl-ACP synthases family.</text>
</comment>
<dbReference type="InterPro" id="IPR014031">
    <property type="entry name" value="Ketoacyl_synth_C"/>
</dbReference>
<dbReference type="Pfam" id="PF00109">
    <property type="entry name" value="ketoacyl-synt"/>
    <property type="match status" value="1"/>
</dbReference>
<dbReference type="Gene3D" id="3.40.47.10">
    <property type="match status" value="1"/>
</dbReference>
<keyword evidence="2" id="KW-0808">Transferase</keyword>
<organism evidence="4">
    <name type="scientific">freshwater metagenome</name>
    <dbReference type="NCBI Taxonomy" id="449393"/>
    <lineage>
        <taxon>unclassified sequences</taxon>
        <taxon>metagenomes</taxon>
        <taxon>ecological metagenomes</taxon>
    </lineage>
</organism>
<dbReference type="AlphaFoldDB" id="A0A6J6WZC6"/>
<sequence>MQGAGHRVAITGYGVVAPCGIGKELFWQGLLGPGFTGANSIEFKEWDPSPYFENSKESRRADRCEQFALAAAGEAMAQAGELPYNRERIGTILGTGIGGLRTLEGQVEVRMEKGERRVSPFLVPMMMSNASGAAISMRYGLQGPTETVCTACAASTHAIGNAARLIAWGRCDAVVTGGTESAATVTALAGFTNMTALSSSFVTKPFDETRDGFIQGEGAAIFVLERLDLALARGATILGEIVGAASNADAYHITAPSPGGVGATRCMQLALEDAGLEPGDIKQINAHGTSTPLNDKAESQAIAAVFGNDGPPVVSIKGVTGHPLGAAGALELAAVMLSFEKKLIPPTRGTTVVDPEMSIDVVLGEPRPWQPGPTISNNFGFGGHNGSVIVSPYAR</sequence>
<proteinExistence type="inferred from homology"/>
<name>A0A6J6WZC6_9ZZZZ</name>
<reference evidence="4" key="1">
    <citation type="submission" date="2020-05" db="EMBL/GenBank/DDBJ databases">
        <authorList>
            <person name="Chiriac C."/>
            <person name="Salcher M."/>
            <person name="Ghai R."/>
            <person name="Kavagutti S V."/>
        </authorList>
    </citation>
    <scope>NUCLEOTIDE SEQUENCE</scope>
</reference>
<dbReference type="CDD" id="cd00834">
    <property type="entry name" value="KAS_I_II"/>
    <property type="match status" value="1"/>
</dbReference>
<dbReference type="GO" id="GO:0004315">
    <property type="term" value="F:3-oxoacyl-[acyl-carrier-protein] synthase activity"/>
    <property type="evidence" value="ECO:0007669"/>
    <property type="project" value="InterPro"/>
</dbReference>
<dbReference type="PANTHER" id="PTHR11712:SF336">
    <property type="entry name" value="3-OXOACYL-[ACYL-CARRIER-PROTEIN] SYNTHASE, MITOCHONDRIAL"/>
    <property type="match status" value="1"/>
</dbReference>
<evidence type="ECO:0000256" key="1">
    <source>
        <dbReference type="ARBA" id="ARBA00008467"/>
    </source>
</evidence>
<protein>
    <submittedName>
        <fullName evidence="4">Unannotated protein</fullName>
    </submittedName>
</protein>
<gene>
    <name evidence="4" type="ORF">UFOPK2975_00555</name>
</gene>
<dbReference type="InterPro" id="IPR018201">
    <property type="entry name" value="Ketoacyl_synth_AS"/>
</dbReference>
<dbReference type="InterPro" id="IPR020841">
    <property type="entry name" value="PKS_Beta-ketoAc_synthase_dom"/>
</dbReference>
<dbReference type="SUPFAM" id="SSF53901">
    <property type="entry name" value="Thiolase-like"/>
    <property type="match status" value="2"/>
</dbReference>
<dbReference type="PANTHER" id="PTHR11712">
    <property type="entry name" value="POLYKETIDE SYNTHASE-RELATED"/>
    <property type="match status" value="1"/>
</dbReference>
<dbReference type="Pfam" id="PF02801">
    <property type="entry name" value="Ketoacyl-synt_C"/>
    <property type="match status" value="1"/>
</dbReference>
<evidence type="ECO:0000313" key="4">
    <source>
        <dbReference type="EMBL" id="CAB4790450.1"/>
    </source>
</evidence>
<dbReference type="PROSITE" id="PS00606">
    <property type="entry name" value="KS3_1"/>
    <property type="match status" value="1"/>
</dbReference>
<feature type="domain" description="Ketosynthase family 3 (KS3)" evidence="3">
    <location>
        <begin position="5"/>
        <end position="392"/>
    </location>
</feature>
<dbReference type="PROSITE" id="PS52004">
    <property type="entry name" value="KS3_2"/>
    <property type="match status" value="1"/>
</dbReference>
<dbReference type="InterPro" id="IPR016039">
    <property type="entry name" value="Thiolase-like"/>
</dbReference>
<accession>A0A6J6WZC6</accession>
<dbReference type="SMART" id="SM00825">
    <property type="entry name" value="PKS_KS"/>
    <property type="match status" value="1"/>
</dbReference>
<dbReference type="GO" id="GO:0006633">
    <property type="term" value="P:fatty acid biosynthetic process"/>
    <property type="evidence" value="ECO:0007669"/>
    <property type="project" value="InterPro"/>
</dbReference>
<dbReference type="NCBIfam" id="NF005589">
    <property type="entry name" value="PRK07314.1"/>
    <property type="match status" value="1"/>
</dbReference>
<evidence type="ECO:0000259" key="3">
    <source>
        <dbReference type="PROSITE" id="PS52004"/>
    </source>
</evidence>
<dbReference type="InterPro" id="IPR000794">
    <property type="entry name" value="Beta-ketoacyl_synthase"/>
</dbReference>
<dbReference type="EMBL" id="CAFAAG010000029">
    <property type="protein sequence ID" value="CAB4790450.1"/>
    <property type="molecule type" value="Genomic_DNA"/>
</dbReference>
<evidence type="ECO:0000256" key="2">
    <source>
        <dbReference type="ARBA" id="ARBA00022679"/>
    </source>
</evidence>
<dbReference type="InterPro" id="IPR014030">
    <property type="entry name" value="Ketoacyl_synth_N"/>
</dbReference>